<feature type="domain" description="Integral membrane bound transporter" evidence="7">
    <location>
        <begin position="207"/>
        <end position="331"/>
    </location>
</feature>
<feature type="transmembrane region" description="Helical" evidence="6">
    <location>
        <begin position="153"/>
        <end position="174"/>
    </location>
</feature>
<protein>
    <submittedName>
        <fullName evidence="8">FUSC family protein</fullName>
    </submittedName>
</protein>
<feature type="transmembrane region" description="Helical" evidence="6">
    <location>
        <begin position="26"/>
        <end position="45"/>
    </location>
</feature>
<evidence type="ECO:0000256" key="5">
    <source>
        <dbReference type="SAM" id="MobiDB-lite"/>
    </source>
</evidence>
<name>A0ABV5JUW4_9ACTN</name>
<keyword evidence="4 6" id="KW-0472">Membrane</keyword>
<organism evidence="8 9">
    <name type="scientific">Dietzia aerolata</name>
    <dbReference type="NCBI Taxonomy" id="595984"/>
    <lineage>
        <taxon>Bacteria</taxon>
        <taxon>Bacillati</taxon>
        <taxon>Actinomycetota</taxon>
        <taxon>Actinomycetes</taxon>
        <taxon>Mycobacteriales</taxon>
        <taxon>Dietziaceae</taxon>
        <taxon>Dietzia</taxon>
    </lineage>
</organism>
<feature type="transmembrane region" description="Helical" evidence="6">
    <location>
        <begin position="219"/>
        <end position="237"/>
    </location>
</feature>
<keyword evidence="9" id="KW-1185">Reference proteome</keyword>
<evidence type="ECO:0000256" key="6">
    <source>
        <dbReference type="SAM" id="Phobius"/>
    </source>
</evidence>
<sequence length="379" mass="39452">MTSSADNAAPANEAEPAPSHGSRKDTAVLVVVALLVIAPIVFLDLSRWKADGSLWYLGMLPALMGLFTGRRLALAAAVVTPAIVGISLLLHDLPPIVGALYMLALGAVTGLSARRGWHLMMSFSAPLAALALIGDMHVSLPSGRAAAGESAEALLVTMGVLLAGGLWTALLGPFVVGRLKVTPPPSVPERTSRYFAMAMGGLVGVVSFVALTWLPPNSWWLVLTMYVVVQPYYAAMLTRVSQRVIGTLVGSTVAALVVAALHNLPGLIAALAAVLTLLAAWANLKWPYWVFVTFLTPAVVLQTAGPTRDVAQAIADRAMYTLIGAALAAAVMALGHLYLVRHPHGLPVGAGAAHPEVSNPESPAAQESSTAQEHSAARD</sequence>
<feature type="transmembrane region" description="Helical" evidence="6">
    <location>
        <begin position="125"/>
        <end position="147"/>
    </location>
</feature>
<feature type="transmembrane region" description="Helical" evidence="6">
    <location>
        <begin position="318"/>
        <end position="339"/>
    </location>
</feature>
<keyword evidence="3 6" id="KW-1133">Transmembrane helix</keyword>
<feature type="region of interest" description="Disordered" evidence="5">
    <location>
        <begin position="1"/>
        <end position="21"/>
    </location>
</feature>
<gene>
    <name evidence="8" type="ORF">ACFFVD_16665</name>
</gene>
<accession>A0ABV5JUW4</accession>
<comment type="caution">
    <text evidence="8">The sequence shown here is derived from an EMBL/GenBank/DDBJ whole genome shotgun (WGS) entry which is preliminary data.</text>
</comment>
<evidence type="ECO:0000313" key="8">
    <source>
        <dbReference type="EMBL" id="MFB9261416.1"/>
    </source>
</evidence>
<feature type="transmembrane region" description="Helical" evidence="6">
    <location>
        <begin position="288"/>
        <end position="306"/>
    </location>
</feature>
<feature type="region of interest" description="Disordered" evidence="5">
    <location>
        <begin position="350"/>
        <end position="379"/>
    </location>
</feature>
<dbReference type="Pfam" id="PF13515">
    <property type="entry name" value="FUSC_2"/>
    <property type="match status" value="1"/>
</dbReference>
<feature type="transmembrane region" description="Helical" evidence="6">
    <location>
        <begin position="249"/>
        <end position="282"/>
    </location>
</feature>
<dbReference type="RefSeq" id="WP_182633380.1">
    <property type="nucleotide sequence ID" value="NZ_JAALDM010000280.1"/>
</dbReference>
<evidence type="ECO:0000256" key="3">
    <source>
        <dbReference type="ARBA" id="ARBA00022989"/>
    </source>
</evidence>
<comment type="subcellular location">
    <subcellularLocation>
        <location evidence="1">Membrane</location>
        <topology evidence="1">Multi-pass membrane protein</topology>
    </subcellularLocation>
</comment>
<dbReference type="EMBL" id="JBHMDY010000032">
    <property type="protein sequence ID" value="MFB9261416.1"/>
    <property type="molecule type" value="Genomic_DNA"/>
</dbReference>
<dbReference type="Proteomes" id="UP001589700">
    <property type="component" value="Unassembled WGS sequence"/>
</dbReference>
<evidence type="ECO:0000256" key="2">
    <source>
        <dbReference type="ARBA" id="ARBA00022692"/>
    </source>
</evidence>
<keyword evidence="2 6" id="KW-0812">Transmembrane</keyword>
<evidence type="ECO:0000259" key="7">
    <source>
        <dbReference type="Pfam" id="PF13515"/>
    </source>
</evidence>
<evidence type="ECO:0000256" key="1">
    <source>
        <dbReference type="ARBA" id="ARBA00004141"/>
    </source>
</evidence>
<feature type="transmembrane region" description="Helical" evidence="6">
    <location>
        <begin position="96"/>
        <end position="113"/>
    </location>
</feature>
<evidence type="ECO:0000256" key="4">
    <source>
        <dbReference type="ARBA" id="ARBA00023136"/>
    </source>
</evidence>
<evidence type="ECO:0000313" key="9">
    <source>
        <dbReference type="Proteomes" id="UP001589700"/>
    </source>
</evidence>
<dbReference type="InterPro" id="IPR049453">
    <property type="entry name" value="Memb_transporter_dom"/>
</dbReference>
<feature type="compositionally biased region" description="Polar residues" evidence="5">
    <location>
        <begin position="359"/>
        <end position="373"/>
    </location>
</feature>
<feature type="transmembrane region" description="Helical" evidence="6">
    <location>
        <begin position="194"/>
        <end position="213"/>
    </location>
</feature>
<feature type="compositionally biased region" description="Low complexity" evidence="5">
    <location>
        <begin position="1"/>
        <end position="19"/>
    </location>
</feature>
<proteinExistence type="predicted"/>
<reference evidence="8 9" key="1">
    <citation type="submission" date="2024-09" db="EMBL/GenBank/DDBJ databases">
        <authorList>
            <person name="Sun Q."/>
            <person name="Mori K."/>
        </authorList>
    </citation>
    <scope>NUCLEOTIDE SEQUENCE [LARGE SCALE GENOMIC DNA]</scope>
    <source>
        <strain evidence="8 9">CCM 7659</strain>
    </source>
</reference>